<dbReference type="SUPFAM" id="SSF55073">
    <property type="entry name" value="Nucleotide cyclase"/>
    <property type="match status" value="1"/>
</dbReference>
<dbReference type="PANTHER" id="PTHR46663:SF4">
    <property type="entry name" value="DIGUANYLATE CYCLASE DGCT-RELATED"/>
    <property type="match status" value="1"/>
</dbReference>
<dbReference type="STRING" id="106634.TVD_05810"/>
<feature type="domain" description="PAC" evidence="3">
    <location>
        <begin position="213"/>
        <end position="265"/>
    </location>
</feature>
<dbReference type="KEGG" id="tvr:TVD_05810"/>
<evidence type="ECO:0000313" key="5">
    <source>
        <dbReference type="EMBL" id="AKJ94906.1"/>
    </source>
</evidence>
<name>A0A0G3G7Q3_9GAMM</name>
<evidence type="ECO:0000259" key="2">
    <source>
        <dbReference type="PROSITE" id="PS50112"/>
    </source>
</evidence>
<dbReference type="Pfam" id="PF13426">
    <property type="entry name" value="PAS_9"/>
    <property type="match status" value="2"/>
</dbReference>
<dbReference type="InterPro" id="IPR052163">
    <property type="entry name" value="DGC-Regulatory_Protein"/>
</dbReference>
<proteinExistence type="predicted"/>
<dbReference type="InterPro" id="IPR001610">
    <property type="entry name" value="PAC"/>
</dbReference>
<dbReference type="PANTHER" id="PTHR46663">
    <property type="entry name" value="DIGUANYLATE CYCLASE DGCT-RELATED"/>
    <property type="match status" value="1"/>
</dbReference>
<dbReference type="NCBIfam" id="TIGR00254">
    <property type="entry name" value="GGDEF"/>
    <property type="match status" value="1"/>
</dbReference>
<evidence type="ECO:0000256" key="1">
    <source>
        <dbReference type="ARBA" id="ARBA00001946"/>
    </source>
</evidence>
<dbReference type="PROSITE" id="PS50887">
    <property type="entry name" value="GGDEF"/>
    <property type="match status" value="1"/>
</dbReference>
<protein>
    <submittedName>
        <fullName evidence="5">Diguanylate cyclase</fullName>
    </submittedName>
</protein>
<dbReference type="InterPro" id="IPR043128">
    <property type="entry name" value="Rev_trsase/Diguanyl_cyclase"/>
</dbReference>
<reference evidence="5 6" key="1">
    <citation type="submission" date="2015-04" db="EMBL/GenBank/DDBJ databases">
        <title>Complete Sequence for the Genome of the Thioalkalivibrio versutus D301.</title>
        <authorList>
            <person name="Mu T."/>
            <person name="Zhou J."/>
            <person name="Xu X."/>
        </authorList>
    </citation>
    <scope>NUCLEOTIDE SEQUENCE [LARGE SCALE GENOMIC DNA]</scope>
    <source>
        <strain evidence="5 6">D301</strain>
    </source>
</reference>
<dbReference type="SMART" id="SM00086">
    <property type="entry name" value="PAC"/>
    <property type="match status" value="2"/>
</dbReference>
<dbReference type="NCBIfam" id="TIGR00229">
    <property type="entry name" value="sensory_box"/>
    <property type="match status" value="2"/>
</dbReference>
<evidence type="ECO:0000259" key="4">
    <source>
        <dbReference type="PROSITE" id="PS50887"/>
    </source>
</evidence>
<dbReference type="Pfam" id="PF00990">
    <property type="entry name" value="GGDEF"/>
    <property type="match status" value="1"/>
</dbReference>
<sequence>MASVSIIEGFEKLRLLDAAIEQSYNSVVITDADLDGGPRIVYVNAGFERMTGYSREEALGKTPRILQGPATSRAVLDRLRGALVSGEYFEGETVNYRKDGSPYEVRWHISPVYASDNDRDITHFVSVQKDITEERRRDDELRLLSTALEVSVDPVLITDPDGTITYVNAAFEEQTGYSRNEAVGKNPRFLQSGQQEPGFYRGMWETLARGEAFRGEFVNRRRDGTLMNMEQSISPVTDAHGRVTHYVSISKDVTDRVRMEDEIRRLAHTDWLTGLANRLSLGNTLEAEMERSRRYGRPLSLIMFDIDHFKDFNDDYGHETGDDVLKRLADTVQGALREADALGRWGGEEFMVVVPETPGAGAEAMAEKLRKAVAVMETACPVSVTASFGVTEMRQGDTPKTFARRVDEAMYQAKEAGRNRVVLL</sequence>
<dbReference type="RefSeq" id="WP_047251053.1">
    <property type="nucleotide sequence ID" value="NZ_CP011367.1"/>
</dbReference>
<dbReference type="Proteomes" id="UP000064201">
    <property type="component" value="Chromosome"/>
</dbReference>
<dbReference type="AlphaFoldDB" id="A0A0G3G7Q3"/>
<dbReference type="CDD" id="cd01949">
    <property type="entry name" value="GGDEF"/>
    <property type="match status" value="1"/>
</dbReference>
<dbReference type="Gene3D" id="3.30.450.20">
    <property type="entry name" value="PAS domain"/>
    <property type="match status" value="2"/>
</dbReference>
<dbReference type="InterPro" id="IPR000160">
    <property type="entry name" value="GGDEF_dom"/>
</dbReference>
<dbReference type="FunFam" id="3.30.70.270:FF:000001">
    <property type="entry name" value="Diguanylate cyclase domain protein"/>
    <property type="match status" value="1"/>
</dbReference>
<dbReference type="SMART" id="SM00267">
    <property type="entry name" value="GGDEF"/>
    <property type="match status" value="1"/>
</dbReference>
<evidence type="ECO:0000313" key="6">
    <source>
        <dbReference type="Proteomes" id="UP000064201"/>
    </source>
</evidence>
<dbReference type="InterPro" id="IPR000700">
    <property type="entry name" value="PAS-assoc_C"/>
</dbReference>
<gene>
    <name evidence="5" type="ORF">TVD_05810</name>
</gene>
<feature type="domain" description="GGDEF" evidence="4">
    <location>
        <begin position="297"/>
        <end position="424"/>
    </location>
</feature>
<dbReference type="InterPro" id="IPR029787">
    <property type="entry name" value="Nucleotide_cyclase"/>
</dbReference>
<dbReference type="GO" id="GO:0003824">
    <property type="term" value="F:catalytic activity"/>
    <property type="evidence" value="ECO:0007669"/>
    <property type="project" value="UniProtKB-ARBA"/>
</dbReference>
<feature type="domain" description="PAS" evidence="2">
    <location>
        <begin position="140"/>
        <end position="186"/>
    </location>
</feature>
<comment type="cofactor">
    <cofactor evidence="1">
        <name>Mg(2+)</name>
        <dbReference type="ChEBI" id="CHEBI:18420"/>
    </cofactor>
</comment>
<dbReference type="PROSITE" id="PS50112">
    <property type="entry name" value="PAS"/>
    <property type="match status" value="2"/>
</dbReference>
<dbReference type="OrthoDB" id="9812260at2"/>
<keyword evidence="6" id="KW-1185">Reference proteome</keyword>
<dbReference type="SMART" id="SM00091">
    <property type="entry name" value="PAS"/>
    <property type="match status" value="2"/>
</dbReference>
<dbReference type="EMBL" id="CP011367">
    <property type="protein sequence ID" value="AKJ94906.1"/>
    <property type="molecule type" value="Genomic_DNA"/>
</dbReference>
<dbReference type="InterPro" id="IPR000014">
    <property type="entry name" value="PAS"/>
</dbReference>
<dbReference type="InterPro" id="IPR035965">
    <property type="entry name" value="PAS-like_dom_sf"/>
</dbReference>
<dbReference type="SUPFAM" id="SSF55785">
    <property type="entry name" value="PYP-like sensor domain (PAS domain)"/>
    <property type="match status" value="2"/>
</dbReference>
<dbReference type="CDD" id="cd00130">
    <property type="entry name" value="PAS"/>
    <property type="match status" value="2"/>
</dbReference>
<accession>A0A0G3G7Q3</accession>
<feature type="domain" description="PAS" evidence="2">
    <location>
        <begin position="12"/>
        <end position="86"/>
    </location>
</feature>
<organism evidence="5 6">
    <name type="scientific">Thioalkalivibrio versutus</name>
    <dbReference type="NCBI Taxonomy" id="106634"/>
    <lineage>
        <taxon>Bacteria</taxon>
        <taxon>Pseudomonadati</taxon>
        <taxon>Pseudomonadota</taxon>
        <taxon>Gammaproteobacteria</taxon>
        <taxon>Chromatiales</taxon>
        <taxon>Ectothiorhodospiraceae</taxon>
        <taxon>Thioalkalivibrio</taxon>
    </lineage>
</organism>
<dbReference type="PROSITE" id="PS50113">
    <property type="entry name" value="PAC"/>
    <property type="match status" value="2"/>
</dbReference>
<dbReference type="PATRIC" id="fig|106634.4.peg.1184"/>
<evidence type="ECO:0000259" key="3">
    <source>
        <dbReference type="PROSITE" id="PS50113"/>
    </source>
</evidence>
<feature type="domain" description="PAC" evidence="3">
    <location>
        <begin position="87"/>
        <end position="143"/>
    </location>
</feature>
<dbReference type="Gene3D" id="3.30.70.270">
    <property type="match status" value="1"/>
</dbReference>